<dbReference type="GO" id="GO:0005829">
    <property type="term" value="C:cytosol"/>
    <property type="evidence" value="ECO:0007669"/>
    <property type="project" value="TreeGrafter"/>
</dbReference>
<dbReference type="OrthoDB" id="1856718at2759"/>
<dbReference type="Pfam" id="PF00667">
    <property type="entry name" value="FAD_binding_1"/>
    <property type="match status" value="1"/>
</dbReference>
<dbReference type="PANTHER" id="PTHR19384:SF17">
    <property type="entry name" value="NADPH--CYTOCHROME P450 REDUCTASE"/>
    <property type="match status" value="1"/>
</dbReference>
<dbReference type="GO" id="GO:0009725">
    <property type="term" value="P:response to hormone"/>
    <property type="evidence" value="ECO:0007669"/>
    <property type="project" value="TreeGrafter"/>
</dbReference>
<dbReference type="AlphaFoldDB" id="A0A7R8WA79"/>
<evidence type="ECO:0000256" key="1">
    <source>
        <dbReference type="ARBA" id="ARBA00022630"/>
    </source>
</evidence>
<dbReference type="SUPFAM" id="SSF63380">
    <property type="entry name" value="Riboflavin synthase domain-like"/>
    <property type="match status" value="1"/>
</dbReference>
<organism evidence="2">
    <name type="scientific">Cyprideis torosa</name>
    <dbReference type="NCBI Taxonomy" id="163714"/>
    <lineage>
        <taxon>Eukaryota</taxon>
        <taxon>Metazoa</taxon>
        <taxon>Ecdysozoa</taxon>
        <taxon>Arthropoda</taxon>
        <taxon>Crustacea</taxon>
        <taxon>Oligostraca</taxon>
        <taxon>Ostracoda</taxon>
        <taxon>Podocopa</taxon>
        <taxon>Podocopida</taxon>
        <taxon>Cytherocopina</taxon>
        <taxon>Cytheroidea</taxon>
        <taxon>Cytherideidae</taxon>
        <taxon>Cyprideis</taxon>
    </lineage>
</organism>
<protein>
    <submittedName>
        <fullName evidence="2">Uncharacterized protein</fullName>
    </submittedName>
</protein>
<dbReference type="GO" id="GO:0010181">
    <property type="term" value="F:FMN binding"/>
    <property type="evidence" value="ECO:0007669"/>
    <property type="project" value="TreeGrafter"/>
</dbReference>
<dbReference type="EMBL" id="OB661279">
    <property type="protein sequence ID" value="CAD7227837.1"/>
    <property type="molecule type" value="Genomic_DNA"/>
</dbReference>
<dbReference type="Gene3D" id="2.40.30.10">
    <property type="entry name" value="Translation factors"/>
    <property type="match status" value="1"/>
</dbReference>
<dbReference type="PANTHER" id="PTHR19384">
    <property type="entry name" value="NITRIC OXIDE SYNTHASE-RELATED"/>
    <property type="match status" value="1"/>
</dbReference>
<dbReference type="InterPro" id="IPR017938">
    <property type="entry name" value="Riboflavin_synthase-like_b-brl"/>
</dbReference>
<name>A0A7R8WA79_9CRUS</name>
<keyword evidence="1" id="KW-0285">Flavoprotein</keyword>
<dbReference type="GO" id="GO:0050660">
    <property type="term" value="F:flavin adenine dinucleotide binding"/>
    <property type="evidence" value="ECO:0007669"/>
    <property type="project" value="TreeGrafter"/>
</dbReference>
<gene>
    <name evidence="2" type="ORF">CTOB1V02_LOCUS5732</name>
</gene>
<dbReference type="GO" id="GO:0003958">
    <property type="term" value="F:NADPH-hemoprotein reductase activity"/>
    <property type="evidence" value="ECO:0007669"/>
    <property type="project" value="TreeGrafter"/>
</dbReference>
<sequence>MAKPTPSNTSGGAFTKDVVEDHFSMEDDFLTWKDLFWSRLCEKFGLEQSLEEMNMRQFKCTIHEEGDPVLARLYTGEVARLKSYVNQRPPYDSKNPYLSPILEHRELHKGGDRSCMHLEFGTEGTRMRYESGEQF</sequence>
<evidence type="ECO:0000313" key="2">
    <source>
        <dbReference type="EMBL" id="CAD7227837.1"/>
    </source>
</evidence>
<reference evidence="2" key="1">
    <citation type="submission" date="2020-11" db="EMBL/GenBank/DDBJ databases">
        <authorList>
            <person name="Tran Van P."/>
        </authorList>
    </citation>
    <scope>NUCLEOTIDE SEQUENCE</scope>
</reference>
<proteinExistence type="predicted"/>
<dbReference type="InterPro" id="IPR003097">
    <property type="entry name" value="CysJ-like_FAD-binding"/>
</dbReference>
<accession>A0A7R8WA79</accession>